<gene>
    <name evidence="2" type="ORF">LTR82_006689</name>
</gene>
<evidence type="ECO:0008006" key="4">
    <source>
        <dbReference type="Google" id="ProtNLM"/>
    </source>
</evidence>
<dbReference type="EMBL" id="JASUXU010000017">
    <property type="protein sequence ID" value="KAK0322236.1"/>
    <property type="molecule type" value="Genomic_DNA"/>
</dbReference>
<sequence>MAFRDASATWRRGVSQPGTITPAPAFKGQRQRYSDRQRAYRDPATGTDERPRRDRSSPTASRGPRNRRVDTASPAPPDRRPGRRPPQGHSPPPLSRAPRHFRDRSSSPGPPLHQEAVSPTPPPPDLGTFDRAWILDRLEKLNHFGENTLTDAQRYDVCISVVEPELALFLNHPLTPTTYDQITPVLANALLYAKAVTYAPGSALPAQHQGQQQPIMATPLLGQFLVQVNGFVQARNETGLADWIALEPPFNEQYGTMIREILGAYPRGSEDALEKRCSSALKAAVEGDDGSPWTAFNKFMAQYLGYLRDVSADVNRYLDTYALLSELQQRANSALSHSTLGHLMLPVVVANAKLVCRLAIGLDKQPELIAHLKRSRGGGGSGGGDESGARETLPERAANILRQAFVTCLNDRVSSLSAVGKPEGKKRGIYIIANLCLKILFQCRKTRNATQIFENIYNLSPPLLAYPKRERVTYLYYLGRFLFQNSHFYRAQLVLQAAYDESPARPESVRQRRRILVYLIASNIILGRFPSQELLSRPEAQGLAAKFVPICLAIQRGDLAAFKRHLSIDGGEHAEWFLHFRILMQLRNRCEVLVWRSLVRRVFVLAGQKAQDTGGTTRAATLDIDYLVAAFRKLEDAAAAADDDDYVDPDFEGVDYGDTGEELRVDQAGVVSKLASLIDQGLLSGFISYKLMKFAVTGTRAKGGDALAAGYPAVWAVLRGRAERSEGSGGEVPGWKKKEGGMGGQRAGPGMVFNFSSMRPVGVVG</sequence>
<evidence type="ECO:0000313" key="3">
    <source>
        <dbReference type="Proteomes" id="UP001168146"/>
    </source>
</evidence>
<dbReference type="PANTHER" id="PTHR12732:SF8">
    <property type="entry name" value="NUCLEAR MRNA EXPORT PROTEIN THP1"/>
    <property type="match status" value="1"/>
</dbReference>
<organism evidence="2 3">
    <name type="scientific">Friedmanniomyces endolithicus</name>
    <dbReference type="NCBI Taxonomy" id="329885"/>
    <lineage>
        <taxon>Eukaryota</taxon>
        <taxon>Fungi</taxon>
        <taxon>Dikarya</taxon>
        <taxon>Ascomycota</taxon>
        <taxon>Pezizomycotina</taxon>
        <taxon>Dothideomycetes</taxon>
        <taxon>Dothideomycetidae</taxon>
        <taxon>Mycosphaerellales</taxon>
        <taxon>Teratosphaeriaceae</taxon>
        <taxon>Friedmanniomyces</taxon>
    </lineage>
</organism>
<accession>A0AAN6FPN5</accession>
<dbReference type="AlphaFoldDB" id="A0AAN6FPN5"/>
<dbReference type="SMART" id="SM00753">
    <property type="entry name" value="PAM"/>
    <property type="match status" value="1"/>
</dbReference>
<reference evidence="2" key="1">
    <citation type="submission" date="2021-12" db="EMBL/GenBank/DDBJ databases">
        <title>Black yeast isolated from Biological Soil Crust.</title>
        <authorList>
            <person name="Kurbessoian T."/>
        </authorList>
    </citation>
    <scope>NUCLEOTIDE SEQUENCE</scope>
    <source>
        <strain evidence="2">CCFEE 5208</strain>
    </source>
</reference>
<name>A0AAN6FPN5_9PEZI</name>
<comment type="caution">
    <text evidence="2">The sequence shown here is derived from an EMBL/GenBank/DDBJ whole genome shotgun (WGS) entry which is preliminary data.</text>
</comment>
<dbReference type="Proteomes" id="UP001168146">
    <property type="component" value="Unassembled WGS sequence"/>
</dbReference>
<proteinExistence type="predicted"/>
<feature type="region of interest" description="Disordered" evidence="1">
    <location>
        <begin position="1"/>
        <end position="128"/>
    </location>
</feature>
<evidence type="ECO:0000313" key="2">
    <source>
        <dbReference type="EMBL" id="KAK0322236.1"/>
    </source>
</evidence>
<evidence type="ECO:0000256" key="1">
    <source>
        <dbReference type="SAM" id="MobiDB-lite"/>
    </source>
</evidence>
<dbReference type="GO" id="GO:0003690">
    <property type="term" value="F:double-stranded DNA binding"/>
    <property type="evidence" value="ECO:0007669"/>
    <property type="project" value="InterPro"/>
</dbReference>
<feature type="compositionally biased region" description="Basic and acidic residues" evidence="1">
    <location>
        <begin position="32"/>
        <end position="56"/>
    </location>
</feature>
<dbReference type="InterPro" id="IPR045114">
    <property type="entry name" value="Csn12-like"/>
</dbReference>
<dbReference type="PANTHER" id="PTHR12732">
    <property type="entry name" value="UNCHARACTERIZED PROTEASOME COMPONENT REGION PCI-CONTAINING"/>
    <property type="match status" value="1"/>
</dbReference>
<protein>
    <recommendedName>
        <fullName evidence="4">PCI domain-containing protein</fullName>
    </recommendedName>
</protein>
<feature type="region of interest" description="Disordered" evidence="1">
    <location>
        <begin position="724"/>
        <end position="745"/>
    </location>
</feature>
<dbReference type="GO" id="GO:0003723">
    <property type="term" value="F:RNA binding"/>
    <property type="evidence" value="ECO:0007669"/>
    <property type="project" value="InterPro"/>
</dbReference>